<feature type="coiled-coil region" evidence="2">
    <location>
        <begin position="60"/>
        <end position="134"/>
    </location>
</feature>
<dbReference type="InterPro" id="IPR049258">
    <property type="entry name" value="ODAD1_CC"/>
</dbReference>
<name>A0ABD0JQG2_9CAEN</name>
<evidence type="ECO:0000256" key="2">
    <source>
        <dbReference type="SAM" id="Coils"/>
    </source>
</evidence>
<organism evidence="4 5">
    <name type="scientific">Batillaria attramentaria</name>
    <dbReference type="NCBI Taxonomy" id="370345"/>
    <lineage>
        <taxon>Eukaryota</taxon>
        <taxon>Metazoa</taxon>
        <taxon>Spiralia</taxon>
        <taxon>Lophotrochozoa</taxon>
        <taxon>Mollusca</taxon>
        <taxon>Gastropoda</taxon>
        <taxon>Caenogastropoda</taxon>
        <taxon>Sorbeoconcha</taxon>
        <taxon>Cerithioidea</taxon>
        <taxon>Batillariidae</taxon>
        <taxon>Batillaria</taxon>
    </lineage>
</organism>
<keyword evidence="1 2" id="KW-0175">Coiled coil</keyword>
<dbReference type="Proteomes" id="UP001519460">
    <property type="component" value="Unassembled WGS sequence"/>
</dbReference>
<accession>A0ABD0JQG2</accession>
<comment type="caution">
    <text evidence="4">The sequence shown here is derived from an EMBL/GenBank/DDBJ whole genome shotgun (WGS) entry which is preliminary data.</text>
</comment>
<dbReference type="Pfam" id="PF21773">
    <property type="entry name" value="ODAD1_CC"/>
    <property type="match status" value="1"/>
</dbReference>
<feature type="coiled-coil region" evidence="2">
    <location>
        <begin position="231"/>
        <end position="258"/>
    </location>
</feature>
<sequence length="464" mass="55512">MFKQRTMMLMMGQRAERLREERIRNEESLRMRKDIRSLRRTRKREARCKGMFLGYQDKWIDRLQKEADNMETDLKVTQCRPYKLEDKQYTTRLMHWIEQNDSTKVEIAKTRAKIAELKQQIRTVDFELDDTRKAVARRKKNLQSIRVPEERTVLDRLDTAVEEFGEGIRENRRLVDEIHHLVSKEAVWRKALSKVEHALNVANRDLYEHTEVATDTYKKLETTNRYKARIAADYEQMKATSELEMTNLQSKINVLKRTEAFIVEKNKYREDEFAEQRKILLARQNPVRREIQRYENVLGEIHHKKDGQELAEVVETFVRLLEENWMLFQNVQLTKERNHEMLHYIAGIKDMLDKLEYTPEEISRLAGIFRGVHEENAIVFLCEIEKYVNKLWGIQDYLEYVAFETRRRKSLVPGAVNPKGPRHPRFPRVSTVSVFPPFYDRREECDEYKSITDLGLSVPRTREE</sequence>
<feature type="non-terminal residue" evidence="4">
    <location>
        <position position="464"/>
    </location>
</feature>
<keyword evidence="5" id="KW-1185">Reference proteome</keyword>
<dbReference type="InterPro" id="IPR051876">
    <property type="entry name" value="ODA-DC/CCD"/>
</dbReference>
<protein>
    <recommendedName>
        <fullName evidence="3">ODAD1 central coiled coil region domain-containing protein</fullName>
    </recommendedName>
</protein>
<reference evidence="4 5" key="1">
    <citation type="journal article" date="2023" name="Sci. Data">
        <title>Genome assembly of the Korean intertidal mud-creeper Batillaria attramentaria.</title>
        <authorList>
            <person name="Patra A.K."/>
            <person name="Ho P.T."/>
            <person name="Jun S."/>
            <person name="Lee S.J."/>
            <person name="Kim Y."/>
            <person name="Won Y.J."/>
        </authorList>
    </citation>
    <scope>NUCLEOTIDE SEQUENCE [LARGE SCALE GENOMIC DNA]</scope>
    <source>
        <strain evidence="4">Wonlab-2016</strain>
    </source>
</reference>
<gene>
    <name evidence="4" type="ORF">BaRGS_00031770</name>
</gene>
<evidence type="ECO:0000256" key="1">
    <source>
        <dbReference type="ARBA" id="ARBA00023054"/>
    </source>
</evidence>
<evidence type="ECO:0000259" key="3">
    <source>
        <dbReference type="Pfam" id="PF21773"/>
    </source>
</evidence>
<dbReference type="AlphaFoldDB" id="A0ABD0JQG2"/>
<evidence type="ECO:0000313" key="4">
    <source>
        <dbReference type="EMBL" id="KAK7476994.1"/>
    </source>
</evidence>
<dbReference type="PANTHER" id="PTHR21694">
    <property type="entry name" value="COILED-COIL DOMAIN-CONTAINING PROTEIN 63"/>
    <property type="match status" value="1"/>
</dbReference>
<dbReference type="PANTHER" id="PTHR21694:SF18">
    <property type="entry name" value="COILED-COIL DOMAIN-CONTAINING PROTEIN 63"/>
    <property type="match status" value="1"/>
</dbReference>
<proteinExistence type="predicted"/>
<dbReference type="EMBL" id="JACVVK020000360">
    <property type="protein sequence ID" value="KAK7476994.1"/>
    <property type="molecule type" value="Genomic_DNA"/>
</dbReference>
<feature type="domain" description="ODAD1 central coiled coil region" evidence="3">
    <location>
        <begin position="152"/>
        <end position="356"/>
    </location>
</feature>
<evidence type="ECO:0000313" key="5">
    <source>
        <dbReference type="Proteomes" id="UP001519460"/>
    </source>
</evidence>